<feature type="signal peptide" evidence="1">
    <location>
        <begin position="1"/>
        <end position="18"/>
    </location>
</feature>
<reference evidence="3" key="1">
    <citation type="submission" date="2020-11" db="EMBL/GenBank/DDBJ databases">
        <authorList>
            <consortium name="DOE Joint Genome Institute"/>
            <person name="Ahrendt S."/>
            <person name="Riley R."/>
            <person name="Andreopoulos W."/>
            <person name="Labutti K."/>
            <person name="Pangilinan J."/>
            <person name="Ruiz-Duenas F.J."/>
            <person name="Barrasa J.M."/>
            <person name="Sanchez-Garcia M."/>
            <person name="Camarero S."/>
            <person name="Miyauchi S."/>
            <person name="Serrano A."/>
            <person name="Linde D."/>
            <person name="Babiker R."/>
            <person name="Drula E."/>
            <person name="Ayuso-Fernandez I."/>
            <person name="Pacheco R."/>
            <person name="Padilla G."/>
            <person name="Ferreira P."/>
            <person name="Barriuso J."/>
            <person name="Kellner H."/>
            <person name="Castanera R."/>
            <person name="Alfaro M."/>
            <person name="Ramirez L."/>
            <person name="Pisabarro A.G."/>
            <person name="Kuo A."/>
            <person name="Tritt A."/>
            <person name="Lipzen A."/>
            <person name="He G."/>
            <person name="Yan M."/>
            <person name="Ng V."/>
            <person name="Cullen D."/>
            <person name="Martin F."/>
            <person name="Rosso M.-N."/>
            <person name="Henrissat B."/>
            <person name="Hibbett D."/>
            <person name="Martinez A.T."/>
            <person name="Grigoriev I.V."/>
        </authorList>
    </citation>
    <scope>NUCLEOTIDE SEQUENCE</scope>
    <source>
        <strain evidence="3">CBS 506.95</strain>
    </source>
</reference>
<gene>
    <name evidence="3" type="ORF">CPB83DRAFT_75132</name>
</gene>
<keyword evidence="1" id="KW-0732">Signal</keyword>
<dbReference type="Proteomes" id="UP000807306">
    <property type="component" value="Unassembled WGS sequence"/>
</dbReference>
<dbReference type="EMBL" id="MU157932">
    <property type="protein sequence ID" value="KAF9522854.1"/>
    <property type="molecule type" value="Genomic_DNA"/>
</dbReference>
<dbReference type="Pfam" id="PF14521">
    <property type="entry name" value="Aspzincin_M35"/>
    <property type="match status" value="1"/>
</dbReference>
<dbReference type="SUPFAM" id="SSF55486">
    <property type="entry name" value="Metalloproteases ('zincins'), catalytic domain"/>
    <property type="match status" value="1"/>
</dbReference>
<evidence type="ECO:0000313" key="3">
    <source>
        <dbReference type="EMBL" id="KAF9522854.1"/>
    </source>
</evidence>
<evidence type="ECO:0000259" key="2">
    <source>
        <dbReference type="Pfam" id="PF14521"/>
    </source>
</evidence>
<dbReference type="InterPro" id="IPR024079">
    <property type="entry name" value="MetalloPept_cat_dom_sf"/>
</dbReference>
<keyword evidence="4" id="KW-1185">Reference proteome</keyword>
<evidence type="ECO:0000256" key="1">
    <source>
        <dbReference type="SAM" id="SignalP"/>
    </source>
</evidence>
<name>A0A9P6E5E4_9AGAR</name>
<feature type="chain" id="PRO_5040486062" description="Lysine-specific metallo-endopeptidase domain-containing protein" evidence="1">
    <location>
        <begin position="19"/>
        <end position="315"/>
    </location>
</feature>
<dbReference type="InterPro" id="IPR029463">
    <property type="entry name" value="Lys_MEP"/>
</dbReference>
<accession>A0A9P6E5E4</accession>
<dbReference type="AlphaFoldDB" id="A0A9P6E5E4"/>
<organism evidence="3 4">
    <name type="scientific">Crepidotus variabilis</name>
    <dbReference type="NCBI Taxonomy" id="179855"/>
    <lineage>
        <taxon>Eukaryota</taxon>
        <taxon>Fungi</taxon>
        <taxon>Dikarya</taxon>
        <taxon>Basidiomycota</taxon>
        <taxon>Agaricomycotina</taxon>
        <taxon>Agaricomycetes</taxon>
        <taxon>Agaricomycetidae</taxon>
        <taxon>Agaricales</taxon>
        <taxon>Agaricineae</taxon>
        <taxon>Crepidotaceae</taxon>
        <taxon>Crepidotus</taxon>
    </lineage>
</organism>
<dbReference type="GO" id="GO:0004222">
    <property type="term" value="F:metalloendopeptidase activity"/>
    <property type="evidence" value="ECO:0007669"/>
    <property type="project" value="InterPro"/>
</dbReference>
<evidence type="ECO:0000313" key="4">
    <source>
        <dbReference type="Proteomes" id="UP000807306"/>
    </source>
</evidence>
<feature type="domain" description="Lysine-specific metallo-endopeptidase" evidence="2">
    <location>
        <begin position="151"/>
        <end position="269"/>
    </location>
</feature>
<sequence length="315" mass="35078">MFSTRLLPLIISALGVLAAPRLHQGDRVNPFNSSTFASYRTSADQVPMTSPSILVYSGCSPVNNQILDDVRAQFVLLSRGAKKWYDAITAPGVDPAVQRDAQKMHAFWFGNFVGDPKWLRWNNILITQVYKNAVQGWNDNYNANPTPANPTASPLNFDCEPIRPGGCEADFFAYTAGGDHLVHICPHFFDAPPVNWNVLVSQEERMAAGTMAHEITHSRYLIGVFDVGGIEQPWTTDRNVGYGWDNCRNAAKTDPLNAMLNADNYKFYFQRSFYQYCQCSPYEGTRDTAPAASEKRQICGAFWAAVPKGSKCTIL</sequence>
<dbReference type="Gene3D" id="3.40.390.10">
    <property type="entry name" value="Collagenase (Catalytic Domain)"/>
    <property type="match status" value="1"/>
</dbReference>
<comment type="caution">
    <text evidence="3">The sequence shown here is derived from an EMBL/GenBank/DDBJ whole genome shotgun (WGS) entry which is preliminary data.</text>
</comment>
<protein>
    <recommendedName>
        <fullName evidence="2">Lysine-specific metallo-endopeptidase domain-containing protein</fullName>
    </recommendedName>
</protein>
<proteinExistence type="predicted"/>